<dbReference type="EMBL" id="VXBP01001519">
    <property type="protein sequence ID" value="NXN92826.1"/>
    <property type="molecule type" value="Genomic_DNA"/>
</dbReference>
<comment type="caution">
    <text evidence="4">The sequence shown here is derived from an EMBL/GenBank/DDBJ whole genome shotgun (WGS) entry which is preliminary data.</text>
</comment>
<dbReference type="Gene3D" id="2.60.40.10">
    <property type="entry name" value="Immunoglobulins"/>
    <property type="match status" value="2"/>
</dbReference>
<evidence type="ECO:0000313" key="4">
    <source>
        <dbReference type="EMBL" id="NXN92826.1"/>
    </source>
</evidence>
<dbReference type="Pfam" id="PF07679">
    <property type="entry name" value="I-set"/>
    <property type="match status" value="1"/>
</dbReference>
<dbReference type="OrthoDB" id="10028801at2759"/>
<accession>A0A7L1N0P5</accession>
<dbReference type="AlphaFoldDB" id="A0A7L1N0P5"/>
<dbReference type="SUPFAM" id="SSF48726">
    <property type="entry name" value="Immunoglobulin"/>
    <property type="match status" value="2"/>
</dbReference>
<keyword evidence="1" id="KW-0732">Signal</keyword>
<organism evidence="4 5">
    <name type="scientific">Rhinopomastus cyanomelas</name>
    <name type="common">Common scimitarbill</name>
    <dbReference type="NCBI Taxonomy" id="113115"/>
    <lineage>
        <taxon>Eukaryota</taxon>
        <taxon>Metazoa</taxon>
        <taxon>Chordata</taxon>
        <taxon>Craniata</taxon>
        <taxon>Vertebrata</taxon>
        <taxon>Euteleostomi</taxon>
        <taxon>Archelosauria</taxon>
        <taxon>Archosauria</taxon>
        <taxon>Dinosauria</taxon>
        <taxon>Saurischia</taxon>
        <taxon>Theropoda</taxon>
        <taxon>Coelurosauria</taxon>
        <taxon>Aves</taxon>
        <taxon>Neognathae</taxon>
        <taxon>Neoaves</taxon>
        <taxon>Telluraves</taxon>
        <taxon>Coraciimorphae</taxon>
        <taxon>Bucerotiformes</taxon>
        <taxon>Rhinopomastidae</taxon>
        <taxon>Rhinopomastus</taxon>
    </lineage>
</organism>
<dbReference type="InterPro" id="IPR013098">
    <property type="entry name" value="Ig_I-set"/>
</dbReference>
<feature type="domain" description="Ig-like" evidence="3">
    <location>
        <begin position="120"/>
        <end position="157"/>
    </location>
</feature>
<sequence>VTCEATSDQLGVSVSAAHRLLLRHPPQFTSSPGALVVALEHSGVELPVSVLAHPPVEGCDWSLDGRPLLPEGSPRHRLLPGGSLAIGNLSRGDAGTYGVSCRNSEGQASTHLHLRVHYPPAIVRVQDPVEVPEGGTAELLCLADGNPLPTGSLSWTR</sequence>
<keyword evidence="2" id="KW-1015">Disulfide bond</keyword>
<name>A0A7L1N0P5_RHICY</name>
<evidence type="ECO:0000259" key="3">
    <source>
        <dbReference type="PROSITE" id="PS50835"/>
    </source>
</evidence>
<gene>
    <name evidence="4" type="primary">Nphs1_1</name>
    <name evidence="4" type="ORF">RHICYA_R16075</name>
</gene>
<feature type="non-terminal residue" evidence="4">
    <location>
        <position position="157"/>
    </location>
</feature>
<dbReference type="PROSITE" id="PS50835">
    <property type="entry name" value="IG_LIKE"/>
    <property type="match status" value="1"/>
</dbReference>
<evidence type="ECO:0000313" key="5">
    <source>
        <dbReference type="Proteomes" id="UP000565785"/>
    </source>
</evidence>
<dbReference type="InterPro" id="IPR007110">
    <property type="entry name" value="Ig-like_dom"/>
</dbReference>
<evidence type="ECO:0000256" key="1">
    <source>
        <dbReference type="ARBA" id="ARBA00022729"/>
    </source>
</evidence>
<dbReference type="PANTHER" id="PTHR45080">
    <property type="entry name" value="CONTACTIN 5"/>
    <property type="match status" value="1"/>
</dbReference>
<dbReference type="InterPro" id="IPR036179">
    <property type="entry name" value="Ig-like_dom_sf"/>
</dbReference>
<proteinExistence type="predicted"/>
<dbReference type="Proteomes" id="UP000565785">
    <property type="component" value="Unassembled WGS sequence"/>
</dbReference>
<dbReference type="InterPro" id="IPR050958">
    <property type="entry name" value="Cell_Adh-Cytoskel_Orgn"/>
</dbReference>
<feature type="non-terminal residue" evidence="4">
    <location>
        <position position="1"/>
    </location>
</feature>
<dbReference type="PANTHER" id="PTHR45080:SF8">
    <property type="entry name" value="IG-LIKE DOMAIN-CONTAINING PROTEIN"/>
    <property type="match status" value="1"/>
</dbReference>
<dbReference type="InterPro" id="IPR013783">
    <property type="entry name" value="Ig-like_fold"/>
</dbReference>
<dbReference type="GO" id="GO:0005886">
    <property type="term" value="C:plasma membrane"/>
    <property type="evidence" value="ECO:0007669"/>
    <property type="project" value="TreeGrafter"/>
</dbReference>
<reference evidence="4 5" key="1">
    <citation type="submission" date="2019-09" db="EMBL/GenBank/DDBJ databases">
        <title>Bird 10,000 Genomes (B10K) Project - Family phase.</title>
        <authorList>
            <person name="Zhang G."/>
        </authorList>
    </citation>
    <scope>NUCLEOTIDE SEQUENCE [LARGE SCALE GENOMIC DNA]</scope>
    <source>
        <strain evidence="4">B10K-DU-002-35</strain>
        <tissue evidence="4">Muscle</tissue>
    </source>
</reference>
<keyword evidence="5" id="KW-1185">Reference proteome</keyword>
<protein>
    <submittedName>
        <fullName evidence="4">NPHN protein</fullName>
    </submittedName>
</protein>
<dbReference type="GO" id="GO:0007156">
    <property type="term" value="P:homophilic cell adhesion via plasma membrane adhesion molecules"/>
    <property type="evidence" value="ECO:0007669"/>
    <property type="project" value="TreeGrafter"/>
</dbReference>
<evidence type="ECO:0000256" key="2">
    <source>
        <dbReference type="ARBA" id="ARBA00023157"/>
    </source>
</evidence>